<feature type="non-terminal residue" evidence="11">
    <location>
        <position position="1"/>
    </location>
</feature>
<evidence type="ECO:0000256" key="1">
    <source>
        <dbReference type="ARBA" id="ARBA00004651"/>
    </source>
</evidence>
<evidence type="ECO:0000256" key="2">
    <source>
        <dbReference type="ARBA" id="ARBA00022475"/>
    </source>
</evidence>
<dbReference type="Gene3D" id="1.20.1070.10">
    <property type="entry name" value="Rhodopsin 7-helix transmembrane proteins"/>
    <property type="match status" value="1"/>
</dbReference>
<evidence type="ECO:0000256" key="4">
    <source>
        <dbReference type="ARBA" id="ARBA00022989"/>
    </source>
</evidence>
<evidence type="ECO:0000313" key="11">
    <source>
        <dbReference type="EMBL" id="CAJ0575663.1"/>
    </source>
</evidence>
<evidence type="ECO:0000256" key="8">
    <source>
        <dbReference type="ARBA" id="ARBA00023224"/>
    </source>
</evidence>
<evidence type="ECO:0000259" key="10">
    <source>
        <dbReference type="PROSITE" id="PS50262"/>
    </source>
</evidence>
<reference evidence="11" key="1">
    <citation type="submission" date="2023-06" db="EMBL/GenBank/DDBJ databases">
        <authorList>
            <person name="Delattre M."/>
        </authorList>
    </citation>
    <scope>NUCLEOTIDE SEQUENCE</scope>
    <source>
        <strain evidence="11">AF72</strain>
    </source>
</reference>
<protein>
    <recommendedName>
        <fullName evidence="10">G-protein coupled receptors family 1 profile domain-containing protein</fullName>
    </recommendedName>
</protein>
<dbReference type="PRINTS" id="PR00237">
    <property type="entry name" value="GPCRRHODOPSN"/>
</dbReference>
<keyword evidence="7" id="KW-0675">Receptor</keyword>
<feature type="transmembrane region" description="Helical" evidence="9">
    <location>
        <begin position="110"/>
        <end position="131"/>
    </location>
</feature>
<dbReference type="PROSITE" id="PS50262">
    <property type="entry name" value="G_PROTEIN_RECEP_F1_2"/>
    <property type="match status" value="1"/>
</dbReference>
<feature type="domain" description="G-protein coupled receptors family 1 profile" evidence="10">
    <location>
        <begin position="38"/>
        <end position="403"/>
    </location>
</feature>
<dbReference type="Proteomes" id="UP001177023">
    <property type="component" value="Unassembled WGS sequence"/>
</dbReference>
<gene>
    <name evidence="11" type="ORF">MSPICULIGERA_LOCUS13972</name>
</gene>
<keyword evidence="6 9" id="KW-0472">Membrane</keyword>
<evidence type="ECO:0000313" key="12">
    <source>
        <dbReference type="Proteomes" id="UP001177023"/>
    </source>
</evidence>
<name>A0AA36CWE7_9BILA</name>
<dbReference type="PANTHER" id="PTHR24230:SF154">
    <property type="entry name" value="G-PROTEIN COUPLED RECEPTORS FAMILY 1 PROFILE DOMAIN-CONTAINING PROTEIN"/>
    <property type="match status" value="1"/>
</dbReference>
<keyword evidence="12" id="KW-1185">Reference proteome</keyword>
<keyword evidence="2" id="KW-1003">Cell membrane</keyword>
<keyword evidence="8" id="KW-0807">Transducer</keyword>
<keyword evidence="4 9" id="KW-1133">Transmembrane helix</keyword>
<dbReference type="PANTHER" id="PTHR24230">
    <property type="entry name" value="G-PROTEIN COUPLED RECEPTOR"/>
    <property type="match status" value="1"/>
</dbReference>
<feature type="transmembrane region" description="Helical" evidence="9">
    <location>
        <begin position="151"/>
        <end position="173"/>
    </location>
</feature>
<feature type="transmembrane region" description="Helical" evidence="9">
    <location>
        <begin position="68"/>
        <end position="90"/>
    </location>
</feature>
<feature type="transmembrane region" description="Helical" evidence="9">
    <location>
        <begin position="345"/>
        <end position="363"/>
    </location>
</feature>
<feature type="transmembrane region" description="Helical" evidence="9">
    <location>
        <begin position="25"/>
        <end position="47"/>
    </location>
</feature>
<evidence type="ECO:0000256" key="7">
    <source>
        <dbReference type="ARBA" id="ARBA00023170"/>
    </source>
</evidence>
<sequence length="415" mass="47092">MPAENSSNASEQLVPLRLPLDNVEIVSLSIIVTAAIALNSVVFIQLLKSSRFRAPTARTNFLAGPYHLTSFTLFKLNLCITDFIILAHGIGKIIWILNIDWRFGVYSCKFYMFISALGFYANSNVIVAIGLDRLKVVYTSHVQGATSRRRVQSLISGAWALAIICALPQLFVWDIYPVTPEFNQCVSFLDQPARWPVWLPMLYEMLHQAAVFWIPFSIIFVCYFLIVIRLLHYTFTPKKIIRSGKSSHSNASCREIASYAPLRLPISNERLLPDGAHPEKVDSQKLPLSIWLSAPTTPKKISTASDPGPRTMEKKKKLRVRLTGFSAFTREGSLPIWRRQLRSRIFLTALVVVAAHCMMWLPYNLISTLRMVDEQRFREIAETGGNLLEDLIILNSFINPLLYSSISLRPIFRLC</sequence>
<keyword evidence="5" id="KW-0297">G-protein coupled receptor</keyword>
<dbReference type="GO" id="GO:0007218">
    <property type="term" value="P:neuropeptide signaling pathway"/>
    <property type="evidence" value="ECO:0007669"/>
    <property type="project" value="TreeGrafter"/>
</dbReference>
<dbReference type="GO" id="GO:0008528">
    <property type="term" value="F:G protein-coupled peptide receptor activity"/>
    <property type="evidence" value="ECO:0007669"/>
    <property type="project" value="TreeGrafter"/>
</dbReference>
<organism evidence="11 12">
    <name type="scientific">Mesorhabditis spiculigera</name>
    <dbReference type="NCBI Taxonomy" id="96644"/>
    <lineage>
        <taxon>Eukaryota</taxon>
        <taxon>Metazoa</taxon>
        <taxon>Ecdysozoa</taxon>
        <taxon>Nematoda</taxon>
        <taxon>Chromadorea</taxon>
        <taxon>Rhabditida</taxon>
        <taxon>Rhabditina</taxon>
        <taxon>Rhabditomorpha</taxon>
        <taxon>Rhabditoidea</taxon>
        <taxon>Rhabditidae</taxon>
        <taxon>Mesorhabditinae</taxon>
        <taxon>Mesorhabditis</taxon>
    </lineage>
</organism>
<comment type="subcellular location">
    <subcellularLocation>
        <location evidence="1">Cell membrane</location>
        <topology evidence="1">Multi-pass membrane protein</topology>
    </subcellularLocation>
</comment>
<dbReference type="EMBL" id="CATQJA010002640">
    <property type="protein sequence ID" value="CAJ0575663.1"/>
    <property type="molecule type" value="Genomic_DNA"/>
</dbReference>
<evidence type="ECO:0000256" key="6">
    <source>
        <dbReference type="ARBA" id="ARBA00023136"/>
    </source>
</evidence>
<evidence type="ECO:0000256" key="5">
    <source>
        <dbReference type="ARBA" id="ARBA00023040"/>
    </source>
</evidence>
<keyword evidence="3 9" id="KW-0812">Transmembrane</keyword>
<dbReference type="GO" id="GO:0005886">
    <property type="term" value="C:plasma membrane"/>
    <property type="evidence" value="ECO:0007669"/>
    <property type="project" value="UniProtKB-SubCell"/>
</dbReference>
<proteinExistence type="predicted"/>
<comment type="caution">
    <text evidence="11">The sequence shown here is derived from an EMBL/GenBank/DDBJ whole genome shotgun (WGS) entry which is preliminary data.</text>
</comment>
<dbReference type="AlphaFoldDB" id="A0AA36CWE7"/>
<dbReference type="Pfam" id="PF00001">
    <property type="entry name" value="7tm_1"/>
    <property type="match status" value="1"/>
</dbReference>
<feature type="transmembrane region" description="Helical" evidence="9">
    <location>
        <begin position="210"/>
        <end position="232"/>
    </location>
</feature>
<accession>A0AA36CWE7</accession>
<evidence type="ECO:0000256" key="3">
    <source>
        <dbReference type="ARBA" id="ARBA00022692"/>
    </source>
</evidence>
<dbReference type="SUPFAM" id="SSF81321">
    <property type="entry name" value="Family A G protein-coupled receptor-like"/>
    <property type="match status" value="1"/>
</dbReference>
<dbReference type="InterPro" id="IPR000276">
    <property type="entry name" value="GPCR_Rhodpsn"/>
</dbReference>
<dbReference type="InterPro" id="IPR017452">
    <property type="entry name" value="GPCR_Rhodpsn_7TM"/>
</dbReference>
<evidence type="ECO:0000256" key="9">
    <source>
        <dbReference type="SAM" id="Phobius"/>
    </source>
</evidence>